<dbReference type="InterPro" id="IPR045854">
    <property type="entry name" value="NO2/SO3_Rdtase_4Fe4S_sf"/>
</dbReference>
<dbReference type="InterPro" id="IPR006066">
    <property type="entry name" value="NO2/SO3_Rdtase_FeS/sirohaem_BS"/>
</dbReference>
<evidence type="ECO:0000256" key="3">
    <source>
        <dbReference type="ARBA" id="ARBA00022723"/>
    </source>
</evidence>
<evidence type="ECO:0000313" key="11">
    <source>
        <dbReference type="Proteomes" id="UP000475249"/>
    </source>
</evidence>
<evidence type="ECO:0000259" key="9">
    <source>
        <dbReference type="Pfam" id="PF05168"/>
    </source>
</evidence>
<dbReference type="Pfam" id="PF03460">
    <property type="entry name" value="NIR_SIR_ferr"/>
    <property type="match status" value="2"/>
</dbReference>
<evidence type="ECO:0000259" key="8">
    <source>
        <dbReference type="Pfam" id="PF03460"/>
    </source>
</evidence>
<dbReference type="GO" id="GO:0046872">
    <property type="term" value="F:metal ion binding"/>
    <property type="evidence" value="ECO:0007669"/>
    <property type="project" value="UniProtKB-KW"/>
</dbReference>
<evidence type="ECO:0000256" key="6">
    <source>
        <dbReference type="ARBA" id="ARBA00023014"/>
    </source>
</evidence>
<dbReference type="PRINTS" id="PR00397">
    <property type="entry name" value="SIROHAEM"/>
</dbReference>
<keyword evidence="4" id="KW-0560">Oxidoreductase</keyword>
<evidence type="ECO:0000313" key="10">
    <source>
        <dbReference type="EMBL" id="NAS13952.1"/>
    </source>
</evidence>
<dbReference type="SUPFAM" id="SSF55124">
    <property type="entry name" value="Nitrite/Sulfite reductase N-terminal domain-like"/>
    <property type="match status" value="2"/>
</dbReference>
<organism evidence="10 11">
    <name type="scientific">Poritiphilus flavus</name>
    <dbReference type="NCBI Taxonomy" id="2697053"/>
    <lineage>
        <taxon>Bacteria</taxon>
        <taxon>Pseudomonadati</taxon>
        <taxon>Bacteroidota</taxon>
        <taxon>Flavobacteriia</taxon>
        <taxon>Flavobacteriales</taxon>
        <taxon>Flavobacteriaceae</taxon>
        <taxon>Poritiphilus</taxon>
    </lineage>
</organism>
<dbReference type="PANTHER" id="PTHR32439">
    <property type="entry name" value="FERREDOXIN--NITRITE REDUCTASE, CHLOROPLASTIC"/>
    <property type="match status" value="1"/>
</dbReference>
<gene>
    <name evidence="10" type="ORF">GTQ38_18210</name>
</gene>
<dbReference type="Pfam" id="PF01077">
    <property type="entry name" value="NIR_SIR"/>
    <property type="match status" value="2"/>
</dbReference>
<proteinExistence type="predicted"/>
<dbReference type="RefSeq" id="WP_161436989.1">
    <property type="nucleotide sequence ID" value="NZ_WXYO01000008.1"/>
</dbReference>
<comment type="caution">
    <text evidence="10">The sequence shown here is derived from an EMBL/GenBank/DDBJ whole genome shotgun (WGS) entry which is preliminary data.</text>
</comment>
<keyword evidence="6" id="KW-0411">Iron-sulfur</keyword>
<feature type="domain" description="Nitrite/sulphite reductase 4Fe-4S" evidence="7">
    <location>
        <begin position="393"/>
        <end position="516"/>
    </location>
</feature>
<dbReference type="SUPFAM" id="SSF56014">
    <property type="entry name" value="Nitrite and sulphite reductase 4Fe-4S domain-like"/>
    <property type="match status" value="2"/>
</dbReference>
<dbReference type="GO" id="GO:0020037">
    <property type="term" value="F:heme binding"/>
    <property type="evidence" value="ECO:0007669"/>
    <property type="project" value="InterPro"/>
</dbReference>
<keyword evidence="1" id="KW-0004">4Fe-4S</keyword>
<dbReference type="Gene3D" id="3.90.480.10">
    <property type="entry name" value="Sulfite Reductase Hemoprotein,Domain 2"/>
    <property type="match status" value="1"/>
</dbReference>
<feature type="domain" description="Nitrite/Sulfite reductase ferredoxin-like" evidence="8">
    <location>
        <begin position="319"/>
        <end position="384"/>
    </location>
</feature>
<dbReference type="AlphaFoldDB" id="A0A6L9EH41"/>
<protein>
    <submittedName>
        <fullName evidence="10">HEPN domain-containing protein</fullName>
    </submittedName>
</protein>
<feature type="domain" description="HEPN" evidence="9">
    <location>
        <begin position="582"/>
        <end position="649"/>
    </location>
</feature>
<dbReference type="Proteomes" id="UP000475249">
    <property type="component" value="Unassembled WGS sequence"/>
</dbReference>
<feature type="domain" description="Nitrite/Sulfite reductase ferredoxin-like" evidence="8">
    <location>
        <begin position="47"/>
        <end position="113"/>
    </location>
</feature>
<dbReference type="GO" id="GO:0051539">
    <property type="term" value="F:4 iron, 4 sulfur cluster binding"/>
    <property type="evidence" value="ECO:0007669"/>
    <property type="project" value="UniProtKB-KW"/>
</dbReference>
<dbReference type="Gene3D" id="1.20.120.330">
    <property type="entry name" value="Nucleotidyltransferases domain 2"/>
    <property type="match status" value="1"/>
</dbReference>
<evidence type="ECO:0000256" key="5">
    <source>
        <dbReference type="ARBA" id="ARBA00023004"/>
    </source>
</evidence>
<dbReference type="EMBL" id="WXYO01000008">
    <property type="protein sequence ID" value="NAS13952.1"/>
    <property type="molecule type" value="Genomic_DNA"/>
</dbReference>
<keyword evidence="3" id="KW-0479">Metal-binding</keyword>
<dbReference type="InterPro" id="IPR006067">
    <property type="entry name" value="NO2/SO3_Rdtase_4Fe4S_dom"/>
</dbReference>
<dbReference type="InterPro" id="IPR036136">
    <property type="entry name" value="Nit/Sulf_reduc_fer-like_dom_sf"/>
</dbReference>
<feature type="domain" description="Nitrite/sulphite reductase 4Fe-4S" evidence="7">
    <location>
        <begin position="122"/>
        <end position="271"/>
    </location>
</feature>
<dbReference type="InterPro" id="IPR051329">
    <property type="entry name" value="NIR_SIR_4Fe-4S"/>
</dbReference>
<reference evidence="10 11" key="1">
    <citation type="submission" date="2020-01" db="EMBL/GenBank/DDBJ databases">
        <title>Bacteria diversity of Porities sp.</title>
        <authorList>
            <person name="Wang G."/>
        </authorList>
    </citation>
    <scope>NUCLEOTIDE SEQUENCE [LARGE SCALE GENOMIC DNA]</scope>
    <source>
        <strain evidence="10 11">R33</strain>
    </source>
</reference>
<dbReference type="PANTHER" id="PTHR32439:SF9">
    <property type="entry name" value="BLR3264 PROTEIN"/>
    <property type="match status" value="1"/>
</dbReference>
<dbReference type="Pfam" id="PF05168">
    <property type="entry name" value="HEPN"/>
    <property type="match status" value="1"/>
</dbReference>
<accession>A0A6L9EH41</accession>
<dbReference type="Gene3D" id="3.30.413.10">
    <property type="entry name" value="Sulfite Reductase Hemoprotein, domain 1"/>
    <property type="match status" value="2"/>
</dbReference>
<keyword evidence="5" id="KW-0408">Iron</keyword>
<keyword evidence="11" id="KW-1185">Reference proteome</keyword>
<evidence type="ECO:0000256" key="1">
    <source>
        <dbReference type="ARBA" id="ARBA00022485"/>
    </source>
</evidence>
<dbReference type="InterPro" id="IPR005117">
    <property type="entry name" value="NiRdtase/SiRdtase_haem-b_fer"/>
</dbReference>
<keyword evidence="2" id="KW-0349">Heme</keyword>
<evidence type="ECO:0000259" key="7">
    <source>
        <dbReference type="Pfam" id="PF01077"/>
    </source>
</evidence>
<evidence type="ECO:0000256" key="4">
    <source>
        <dbReference type="ARBA" id="ARBA00023002"/>
    </source>
</evidence>
<evidence type="ECO:0000256" key="2">
    <source>
        <dbReference type="ARBA" id="ARBA00022617"/>
    </source>
</evidence>
<dbReference type="GO" id="GO:0016491">
    <property type="term" value="F:oxidoreductase activity"/>
    <property type="evidence" value="ECO:0007669"/>
    <property type="project" value="UniProtKB-KW"/>
</dbReference>
<sequence>MQSFRTEIENPVVEKDIIELEKKIRQFKEGELDEEKFRSLRLARGVYGQRQQGVQMIRIKLPYGKVRANQLRRISDVADEYSTGRLHITTRQDIQIHYVELERTPELWAELEKDDVTLREACGNTVRNVTASETAGIDPEEPFDVSPYAQAVFEYFLRNPIGQEMGRKFKVSFSASDADTGLSYMHDLGFIAKLENGVRGFKVMLGGGLGSQPRHADELYSFLATDKIVPLMEAVIRVFDRYGERKSRAKARMKFLLKDVGLDGFRELLQEVRPAVPFETYPIDFESYPEIKVLETKVPEVRITDQKAFEYWKQTNLVAQKQEGYVAIGIKVLLGDFYTDKARLLADLVERYAAGEIRLSLRQNILIPYVKEELVPYFYTELKKLGFAEAGYNKALDITACPGTDTCNLGIASSTGIAEELERIIKAEYPQYISNPDVVIKISGCMNACGQHNMAHIGFQGMSIRTKDKLVAPALQVLLGGGNLGNGKGRFADKVIKVPSKRGPQALRLILNDFEANGKGATYDAYYAEQGEHYFYDLLKPLADIEDLKPEDFIDWGNTERYKKAIGIGECAGVVIDLVATLLFESEEKIQKASETLEEGKWAASIYHSYASMVNSAKALLTAEKVKTNTHASIVKDFDALFVESGKLNLGGSFEKLVLQLNENEPTADFARTYLADAQSFLKQIENHRKEELAYA</sequence>
<name>A0A6L9EH41_9FLAO</name>
<dbReference type="InterPro" id="IPR007842">
    <property type="entry name" value="HEPN_dom"/>
</dbReference>